<reference evidence="4 5" key="1">
    <citation type="submission" date="2021-12" db="EMBL/GenBank/DDBJ databases">
        <title>Genome sequence of Acetobacter sicerae DmPark20a_162.</title>
        <authorList>
            <person name="Chaston J.M."/>
        </authorList>
    </citation>
    <scope>NUCLEOTIDE SEQUENCE [LARGE SCALE GENOMIC DNA]</scope>
    <source>
        <strain evidence="4 5">DmPark20a_162</strain>
    </source>
</reference>
<evidence type="ECO:0000313" key="5">
    <source>
        <dbReference type="Proteomes" id="UP001521074"/>
    </source>
</evidence>
<dbReference type="Gene3D" id="1.10.357.10">
    <property type="entry name" value="Tetracycline Repressor, domain 2"/>
    <property type="match status" value="1"/>
</dbReference>
<feature type="domain" description="HTH tetR-type" evidence="3">
    <location>
        <begin position="12"/>
        <end position="72"/>
    </location>
</feature>
<dbReference type="SUPFAM" id="SSF46689">
    <property type="entry name" value="Homeodomain-like"/>
    <property type="match status" value="1"/>
</dbReference>
<gene>
    <name evidence="4" type="ORF">LWC05_12990</name>
</gene>
<dbReference type="PROSITE" id="PS50977">
    <property type="entry name" value="HTH_TETR_2"/>
    <property type="match status" value="1"/>
</dbReference>
<comment type="caution">
    <text evidence="4">The sequence shown here is derived from an EMBL/GenBank/DDBJ whole genome shotgun (WGS) entry which is preliminary data.</text>
</comment>
<dbReference type="EMBL" id="JAJSOJ010000046">
    <property type="protein sequence ID" value="MCE0744796.1"/>
    <property type="molecule type" value="Genomic_DNA"/>
</dbReference>
<dbReference type="PANTHER" id="PTHR30055:SF148">
    <property type="entry name" value="TETR-FAMILY TRANSCRIPTIONAL REGULATOR"/>
    <property type="match status" value="1"/>
</dbReference>
<dbReference type="Proteomes" id="UP001521074">
    <property type="component" value="Unassembled WGS sequence"/>
</dbReference>
<evidence type="ECO:0000259" key="3">
    <source>
        <dbReference type="PROSITE" id="PS50977"/>
    </source>
</evidence>
<dbReference type="InterPro" id="IPR041479">
    <property type="entry name" value="TetR_CgmR_C"/>
</dbReference>
<evidence type="ECO:0000256" key="2">
    <source>
        <dbReference type="PROSITE-ProRule" id="PRU00335"/>
    </source>
</evidence>
<dbReference type="PRINTS" id="PR00455">
    <property type="entry name" value="HTHTETR"/>
</dbReference>
<evidence type="ECO:0000256" key="1">
    <source>
        <dbReference type="ARBA" id="ARBA00023125"/>
    </source>
</evidence>
<sequence>MTRAPKRTNRPEAVKIDLLDAAARILTERGIQAFTLDLVARDAGVSKGGLLHHFANKKALLDGLFMREMEAFRDDILASMQKDPEPNGRAARAYIGMDHMENGEKGTPALLRHLLAVMLLEPQLCSEWTRHYWETIRSTGLFDNMTPSLLLSCLAADGLAIWDILGADIIDKKNREQLHALIEKLTNFSNTES</sequence>
<dbReference type="SUPFAM" id="SSF48498">
    <property type="entry name" value="Tetracyclin repressor-like, C-terminal domain"/>
    <property type="match status" value="1"/>
</dbReference>
<dbReference type="InterPro" id="IPR009057">
    <property type="entry name" value="Homeodomain-like_sf"/>
</dbReference>
<dbReference type="InterPro" id="IPR050109">
    <property type="entry name" value="HTH-type_TetR-like_transc_reg"/>
</dbReference>
<feature type="DNA-binding region" description="H-T-H motif" evidence="2">
    <location>
        <begin position="35"/>
        <end position="54"/>
    </location>
</feature>
<dbReference type="RefSeq" id="WP_232878573.1">
    <property type="nucleotide sequence ID" value="NZ_JAJSOJ010000046.1"/>
</dbReference>
<dbReference type="InterPro" id="IPR001647">
    <property type="entry name" value="HTH_TetR"/>
</dbReference>
<evidence type="ECO:0000313" key="4">
    <source>
        <dbReference type="EMBL" id="MCE0744796.1"/>
    </source>
</evidence>
<dbReference type="Pfam" id="PF00440">
    <property type="entry name" value="TetR_N"/>
    <property type="match status" value="1"/>
</dbReference>
<name>A0ABS8VY40_9PROT</name>
<keyword evidence="1 2" id="KW-0238">DNA-binding</keyword>
<organism evidence="4 5">
    <name type="scientific">Acetobacter sicerae</name>
    <dbReference type="NCBI Taxonomy" id="85325"/>
    <lineage>
        <taxon>Bacteria</taxon>
        <taxon>Pseudomonadati</taxon>
        <taxon>Pseudomonadota</taxon>
        <taxon>Alphaproteobacteria</taxon>
        <taxon>Acetobacterales</taxon>
        <taxon>Acetobacteraceae</taxon>
        <taxon>Acetobacter</taxon>
    </lineage>
</organism>
<proteinExistence type="predicted"/>
<dbReference type="Pfam" id="PF17937">
    <property type="entry name" value="TetR_C_28"/>
    <property type="match status" value="1"/>
</dbReference>
<dbReference type="InterPro" id="IPR036271">
    <property type="entry name" value="Tet_transcr_reg_TetR-rel_C_sf"/>
</dbReference>
<keyword evidence="5" id="KW-1185">Reference proteome</keyword>
<accession>A0ABS8VY40</accession>
<dbReference type="PANTHER" id="PTHR30055">
    <property type="entry name" value="HTH-TYPE TRANSCRIPTIONAL REGULATOR RUTR"/>
    <property type="match status" value="1"/>
</dbReference>
<protein>
    <submittedName>
        <fullName evidence="4">TetR/AcrR family transcriptional regulator</fullName>
    </submittedName>
</protein>